<proteinExistence type="predicted"/>
<evidence type="ECO:0000313" key="2">
    <source>
        <dbReference type="Proteomes" id="UP000290365"/>
    </source>
</evidence>
<name>A0A4P6JIX8_KTERU</name>
<sequence>MPAEDRDQALYHIKYMQGEGYKRFAFHVQKDISLARRENYAKQALDQMIDWQGMSIELPGFEVLVVQVSQAQCPHPS</sequence>
<gene>
    <name evidence="1" type="ORF">EPA93_02680</name>
</gene>
<protein>
    <submittedName>
        <fullName evidence="1">Uncharacterized protein</fullName>
    </submittedName>
</protein>
<keyword evidence="2" id="KW-1185">Reference proteome</keyword>
<accession>A0A4P6JIX8</accession>
<reference evidence="1 2" key="1">
    <citation type="submission" date="2019-01" db="EMBL/GenBank/DDBJ databases">
        <title>Ktedonosporobacter rubrisoli SCAWS-G2.</title>
        <authorList>
            <person name="Huang Y."/>
            <person name="Yan B."/>
        </authorList>
    </citation>
    <scope>NUCLEOTIDE SEQUENCE [LARGE SCALE GENOMIC DNA]</scope>
    <source>
        <strain evidence="1 2">SCAWS-G2</strain>
    </source>
</reference>
<dbReference type="OrthoDB" id="164497at2"/>
<evidence type="ECO:0000313" key="1">
    <source>
        <dbReference type="EMBL" id="QBD74953.1"/>
    </source>
</evidence>
<dbReference type="Proteomes" id="UP000290365">
    <property type="component" value="Chromosome"/>
</dbReference>
<dbReference type="RefSeq" id="WP_129885552.1">
    <property type="nucleotide sequence ID" value="NZ_CP035758.1"/>
</dbReference>
<dbReference type="AlphaFoldDB" id="A0A4P6JIX8"/>
<dbReference type="KEGG" id="kbs:EPA93_02680"/>
<dbReference type="EMBL" id="CP035758">
    <property type="protein sequence ID" value="QBD74953.1"/>
    <property type="molecule type" value="Genomic_DNA"/>
</dbReference>
<organism evidence="1 2">
    <name type="scientific">Ktedonosporobacter rubrisoli</name>
    <dbReference type="NCBI Taxonomy" id="2509675"/>
    <lineage>
        <taxon>Bacteria</taxon>
        <taxon>Bacillati</taxon>
        <taxon>Chloroflexota</taxon>
        <taxon>Ktedonobacteria</taxon>
        <taxon>Ktedonobacterales</taxon>
        <taxon>Ktedonosporobacteraceae</taxon>
        <taxon>Ktedonosporobacter</taxon>
    </lineage>
</organism>